<evidence type="ECO:0000256" key="2">
    <source>
        <dbReference type="SAM" id="SignalP"/>
    </source>
</evidence>
<dbReference type="EMBL" id="LJYG01000076">
    <property type="protein sequence ID" value="KRQ11704.1"/>
    <property type="molecule type" value="Genomic_DNA"/>
</dbReference>
<dbReference type="OrthoDB" id="8252177at2"/>
<keyword evidence="2" id="KW-0732">Signal</keyword>
<comment type="caution">
    <text evidence="3">The sequence shown here is derived from an EMBL/GenBank/DDBJ whole genome shotgun (WGS) entry which is preliminary data.</text>
</comment>
<protein>
    <recommendedName>
        <fullName evidence="5">Glycosyl hydrolase</fullName>
    </recommendedName>
</protein>
<feature type="compositionally biased region" description="Polar residues" evidence="1">
    <location>
        <begin position="105"/>
        <end position="117"/>
    </location>
</feature>
<feature type="signal peptide" evidence="2">
    <location>
        <begin position="1"/>
        <end position="20"/>
    </location>
</feature>
<organism evidence="3 4">
    <name type="scientific">Bradyrhizobium manausense</name>
    <dbReference type="NCBI Taxonomy" id="989370"/>
    <lineage>
        <taxon>Bacteria</taxon>
        <taxon>Pseudomonadati</taxon>
        <taxon>Pseudomonadota</taxon>
        <taxon>Alphaproteobacteria</taxon>
        <taxon>Hyphomicrobiales</taxon>
        <taxon>Nitrobacteraceae</taxon>
        <taxon>Bradyrhizobium</taxon>
    </lineage>
</organism>
<evidence type="ECO:0000313" key="4">
    <source>
        <dbReference type="Proteomes" id="UP000051936"/>
    </source>
</evidence>
<evidence type="ECO:0000313" key="3">
    <source>
        <dbReference type="EMBL" id="KRQ11704.1"/>
    </source>
</evidence>
<reference evidence="3 4" key="1">
    <citation type="submission" date="2015-09" db="EMBL/GenBank/DDBJ databases">
        <title>Draft Genome Sequence of Bradyrhizobium manausense Strain BR 3351T, a Novel Symbiotic Nitrogen-Fixing Alphaproteobacterium Isolated from Brazilian Amazon Rain Forest.</title>
        <authorList>
            <person name="De Araujo J.L."/>
            <person name="Zilli J.E."/>
        </authorList>
    </citation>
    <scope>NUCLEOTIDE SEQUENCE [LARGE SCALE GENOMIC DNA]</scope>
    <source>
        <strain evidence="3 4">BR3351</strain>
    </source>
</reference>
<gene>
    <name evidence="3" type="ORF">AOQ71_17640</name>
</gene>
<proteinExistence type="predicted"/>
<keyword evidence="4" id="KW-1185">Reference proteome</keyword>
<evidence type="ECO:0000256" key="1">
    <source>
        <dbReference type="SAM" id="MobiDB-lite"/>
    </source>
</evidence>
<dbReference type="RefSeq" id="WP_057748468.1">
    <property type="nucleotide sequence ID" value="NZ_LJYG01000076.1"/>
</dbReference>
<feature type="chain" id="PRO_5006435657" description="Glycosyl hydrolase" evidence="2">
    <location>
        <begin position="21"/>
        <end position="117"/>
    </location>
</feature>
<evidence type="ECO:0008006" key="5">
    <source>
        <dbReference type="Google" id="ProtNLM"/>
    </source>
</evidence>
<accession>A0A0R3DPD3</accession>
<feature type="compositionally biased region" description="Low complexity" evidence="1">
    <location>
        <begin position="58"/>
        <end position="104"/>
    </location>
</feature>
<sequence length="117" mass="10817">MNRSIIAIATLALMGSTAVAETTEKSGKTASGETCKVKVEKHADGSISAVGASGSGTTGSTASSGSLSSSSSAGGSSVHVQAGGGNVSSSSSTAGGPGSTSASTITVNGCTISTSSP</sequence>
<feature type="region of interest" description="Disordered" evidence="1">
    <location>
        <begin position="42"/>
        <end position="117"/>
    </location>
</feature>
<dbReference type="Proteomes" id="UP000051936">
    <property type="component" value="Unassembled WGS sequence"/>
</dbReference>
<dbReference type="AlphaFoldDB" id="A0A0R3DPD3"/>
<name>A0A0R3DPD3_9BRAD</name>